<dbReference type="Gene3D" id="3.40.630.30">
    <property type="match status" value="1"/>
</dbReference>
<dbReference type="Proteomes" id="UP000638986">
    <property type="component" value="Unassembled WGS sequence"/>
</dbReference>
<dbReference type="EMBL" id="JADTXM010000013">
    <property type="protein sequence ID" value="MBH3440568.1"/>
    <property type="molecule type" value="Genomic_DNA"/>
</dbReference>
<name>A0ABS0MX19_PSELU</name>
<dbReference type="InterPro" id="IPR016181">
    <property type="entry name" value="Acyl_CoA_acyltransferase"/>
</dbReference>
<evidence type="ECO:0000259" key="1">
    <source>
        <dbReference type="PROSITE" id="PS51186"/>
    </source>
</evidence>
<proteinExistence type="predicted"/>
<reference evidence="2 3" key="1">
    <citation type="submission" date="2020-11" db="EMBL/GenBank/DDBJ databases">
        <title>Enhanced detection system for hospital associated transmission using whole genome sequencing surveillance.</title>
        <authorList>
            <person name="Harrison L.H."/>
            <person name="Van Tyne D."/>
            <person name="Marsh J.W."/>
            <person name="Griffith M.P."/>
            <person name="Snyder D.J."/>
            <person name="Cooper V.S."/>
            <person name="Mustapha M."/>
        </authorList>
    </citation>
    <scope>NUCLEOTIDE SEQUENCE [LARGE SCALE GENOMIC DNA]</scope>
    <source>
        <strain evidence="2 3">PSB00013</strain>
    </source>
</reference>
<gene>
    <name evidence="2" type="ORF">I5Q09_17940</name>
</gene>
<dbReference type="PANTHER" id="PTHR43792">
    <property type="entry name" value="GNAT FAMILY, PUTATIVE (AFU_ORTHOLOGUE AFUA_3G00765)-RELATED-RELATED"/>
    <property type="match status" value="1"/>
</dbReference>
<evidence type="ECO:0000313" key="2">
    <source>
        <dbReference type="EMBL" id="MBH3440568.1"/>
    </source>
</evidence>
<dbReference type="InterPro" id="IPR051531">
    <property type="entry name" value="N-acetyltransferase"/>
</dbReference>
<evidence type="ECO:0000313" key="3">
    <source>
        <dbReference type="Proteomes" id="UP000638986"/>
    </source>
</evidence>
<protein>
    <submittedName>
        <fullName evidence="2">GNAT family N-acetyltransferase</fullName>
    </submittedName>
</protein>
<accession>A0ABS0MX19</accession>
<dbReference type="PANTHER" id="PTHR43792:SF1">
    <property type="entry name" value="N-ACETYLTRANSFERASE DOMAIN-CONTAINING PROTEIN"/>
    <property type="match status" value="1"/>
</dbReference>
<sequence length="189" mass="21696">MHPPLEPALYETARLRLRPWRDEDRLPYAALNADPEVREYFPGVLDFAGSEAERERIQARIEQQGWGFWAVELKETGAFIGFTGLNAPEGLPCSPCVEIGWRLARAYWGKGYASEAAREALRIGFEQLALDEIIAFTALSNHRSRAVMERLGMRNTQEDFDHPRVPAGHPLRRHCLYRLTHADWQRPLT</sequence>
<dbReference type="InterPro" id="IPR000182">
    <property type="entry name" value="GNAT_dom"/>
</dbReference>
<dbReference type="SUPFAM" id="SSF55729">
    <property type="entry name" value="Acyl-CoA N-acyltransferases (Nat)"/>
    <property type="match status" value="1"/>
</dbReference>
<dbReference type="Pfam" id="PF13302">
    <property type="entry name" value="Acetyltransf_3"/>
    <property type="match status" value="1"/>
</dbReference>
<feature type="domain" description="N-acetyltransferase" evidence="1">
    <location>
        <begin position="15"/>
        <end position="172"/>
    </location>
</feature>
<comment type="caution">
    <text evidence="2">The sequence shown here is derived from an EMBL/GenBank/DDBJ whole genome shotgun (WGS) entry which is preliminary data.</text>
</comment>
<organism evidence="2 3">
    <name type="scientific">Pseudomonas luteola</name>
    <dbReference type="NCBI Taxonomy" id="47886"/>
    <lineage>
        <taxon>Bacteria</taxon>
        <taxon>Pseudomonadati</taxon>
        <taxon>Pseudomonadota</taxon>
        <taxon>Gammaproteobacteria</taxon>
        <taxon>Pseudomonadales</taxon>
        <taxon>Pseudomonadaceae</taxon>
        <taxon>Pseudomonas</taxon>
    </lineage>
</organism>
<dbReference type="PROSITE" id="PS51186">
    <property type="entry name" value="GNAT"/>
    <property type="match status" value="1"/>
</dbReference>